<dbReference type="InterPro" id="IPR015358">
    <property type="entry name" value="Tscrpt_reg_MerR_DNA-bd"/>
</dbReference>
<proteinExistence type="predicted"/>
<sequence length="241" mass="26247">MPEAQVILRLRGFGMPLEEVRQVLQAPDAATRNAAMISHLERMESRLAETQSAVRSLRRLLEADETPLVVEHRRIPETWAIGVISRSSHRLNGPLLPTARRLVGDALAETGLRRTGPDGSLYDADFFTDGGYAELGEVVTSKVAVFIPVELPAGGRSVDLPTDQAVNERVILTRVPAADLAVTTHLGSCSELDRSYAKLGSYVTQRAIGVAGPIREYHLDPVDAPDPGLRTEVGWPVFPLQ</sequence>
<dbReference type="EMBL" id="BMMZ01000006">
    <property type="protein sequence ID" value="GGL66481.1"/>
    <property type="molecule type" value="Genomic_DNA"/>
</dbReference>
<dbReference type="InterPro" id="IPR009061">
    <property type="entry name" value="DNA-bd_dom_put_sf"/>
</dbReference>
<accession>A0A917W602</accession>
<evidence type="ECO:0000313" key="3">
    <source>
        <dbReference type="Proteomes" id="UP000613840"/>
    </source>
</evidence>
<dbReference type="SUPFAM" id="SSF46955">
    <property type="entry name" value="Putative DNA-binding domain"/>
    <property type="match status" value="1"/>
</dbReference>
<name>A0A917W602_9ACTN</name>
<keyword evidence="3" id="KW-1185">Reference proteome</keyword>
<gene>
    <name evidence="2" type="ORF">GCM10011575_26260</name>
</gene>
<dbReference type="Proteomes" id="UP000613840">
    <property type="component" value="Unassembled WGS sequence"/>
</dbReference>
<dbReference type="InterPro" id="IPR011256">
    <property type="entry name" value="Reg_factor_effector_dom_sf"/>
</dbReference>
<evidence type="ECO:0000259" key="1">
    <source>
        <dbReference type="Pfam" id="PF09278"/>
    </source>
</evidence>
<feature type="domain" description="Transcription regulator MerR DNA binding" evidence="1">
    <location>
        <begin position="5"/>
        <end position="60"/>
    </location>
</feature>
<evidence type="ECO:0000313" key="2">
    <source>
        <dbReference type="EMBL" id="GGL66481.1"/>
    </source>
</evidence>
<organism evidence="2 3">
    <name type="scientific">Microlunatus endophyticus</name>
    <dbReference type="NCBI Taxonomy" id="1716077"/>
    <lineage>
        <taxon>Bacteria</taxon>
        <taxon>Bacillati</taxon>
        <taxon>Actinomycetota</taxon>
        <taxon>Actinomycetes</taxon>
        <taxon>Propionibacteriales</taxon>
        <taxon>Propionibacteriaceae</taxon>
        <taxon>Microlunatus</taxon>
    </lineage>
</organism>
<protein>
    <recommendedName>
        <fullName evidence="1">Transcription regulator MerR DNA binding domain-containing protein</fullName>
    </recommendedName>
</protein>
<dbReference type="Gene3D" id="3.20.80.10">
    <property type="entry name" value="Regulatory factor, effector binding domain"/>
    <property type="match status" value="1"/>
</dbReference>
<reference evidence="2" key="2">
    <citation type="submission" date="2020-09" db="EMBL/GenBank/DDBJ databases">
        <authorList>
            <person name="Sun Q."/>
            <person name="Zhou Y."/>
        </authorList>
    </citation>
    <scope>NUCLEOTIDE SEQUENCE</scope>
    <source>
        <strain evidence="2">CGMCC 4.7306</strain>
    </source>
</reference>
<dbReference type="Gene3D" id="1.10.1660.10">
    <property type="match status" value="1"/>
</dbReference>
<dbReference type="AlphaFoldDB" id="A0A917W602"/>
<reference evidence="2" key="1">
    <citation type="journal article" date="2014" name="Int. J. Syst. Evol. Microbiol.">
        <title>Complete genome sequence of Corynebacterium casei LMG S-19264T (=DSM 44701T), isolated from a smear-ripened cheese.</title>
        <authorList>
            <consortium name="US DOE Joint Genome Institute (JGI-PGF)"/>
            <person name="Walter F."/>
            <person name="Albersmeier A."/>
            <person name="Kalinowski J."/>
            <person name="Ruckert C."/>
        </authorList>
    </citation>
    <scope>NUCLEOTIDE SEQUENCE</scope>
    <source>
        <strain evidence="2">CGMCC 4.7306</strain>
    </source>
</reference>
<dbReference type="Pfam" id="PF09278">
    <property type="entry name" value="MerR-DNA-bind"/>
    <property type="match status" value="1"/>
</dbReference>
<comment type="caution">
    <text evidence="2">The sequence shown here is derived from an EMBL/GenBank/DDBJ whole genome shotgun (WGS) entry which is preliminary data.</text>
</comment>